<accession>A4XBW5</accession>
<dbReference type="eggNOG" id="COG3210">
    <property type="taxonomic scope" value="Bacteria"/>
</dbReference>
<keyword evidence="4" id="KW-0964">Secreted</keyword>
<name>A4XBW5_SALTO</name>
<dbReference type="InterPro" id="IPR003368">
    <property type="entry name" value="POMP_repeat"/>
</dbReference>
<dbReference type="InterPro" id="IPR012334">
    <property type="entry name" value="Pectin_lyas_fold"/>
</dbReference>
<dbReference type="InterPro" id="IPR006626">
    <property type="entry name" value="PbH1"/>
</dbReference>
<dbReference type="NCBIfam" id="TIGR01376">
    <property type="entry name" value="POMP_repeat"/>
    <property type="match status" value="1"/>
</dbReference>
<evidence type="ECO:0000256" key="8">
    <source>
        <dbReference type="SAM" id="MobiDB-lite"/>
    </source>
</evidence>
<feature type="compositionally biased region" description="Basic and acidic residues" evidence="8">
    <location>
        <begin position="60"/>
        <end position="75"/>
    </location>
</feature>
<evidence type="ECO:0000313" key="10">
    <source>
        <dbReference type="Proteomes" id="UP000000235"/>
    </source>
</evidence>
<keyword evidence="6" id="KW-0472">Membrane</keyword>
<dbReference type="STRING" id="369723.Strop_3992"/>
<dbReference type="RefSeq" id="WP_012015190.1">
    <property type="nucleotide sequence ID" value="NC_009380.1"/>
</dbReference>
<feature type="region of interest" description="Disordered" evidence="8">
    <location>
        <begin position="1"/>
        <end position="20"/>
    </location>
</feature>
<proteinExistence type="predicted"/>
<keyword evidence="10" id="KW-1185">Reference proteome</keyword>
<dbReference type="Gene3D" id="2.160.20.10">
    <property type="entry name" value="Single-stranded right-handed beta-helix, Pectin lyase-like"/>
    <property type="match status" value="1"/>
</dbReference>
<dbReference type="GO" id="GO:0005576">
    <property type="term" value="C:extracellular region"/>
    <property type="evidence" value="ECO:0007669"/>
    <property type="project" value="UniProtKB-SubCell"/>
</dbReference>
<evidence type="ECO:0000256" key="5">
    <source>
        <dbReference type="ARBA" id="ARBA00022729"/>
    </source>
</evidence>
<dbReference type="Proteomes" id="UP000000235">
    <property type="component" value="Chromosome"/>
</dbReference>
<dbReference type="EMBL" id="CP000667">
    <property type="protein sequence ID" value="ABP56422.1"/>
    <property type="molecule type" value="Genomic_DNA"/>
</dbReference>
<dbReference type="KEGG" id="stp:Strop_3992"/>
<dbReference type="PATRIC" id="fig|369723.5.peg.4121"/>
<evidence type="ECO:0000256" key="7">
    <source>
        <dbReference type="ARBA" id="ARBA00023237"/>
    </source>
</evidence>
<keyword evidence="5" id="KW-0732">Signal</keyword>
<dbReference type="SUPFAM" id="SSF51126">
    <property type="entry name" value="Pectin lyase-like"/>
    <property type="match status" value="1"/>
</dbReference>
<feature type="region of interest" description="Disordered" evidence="8">
    <location>
        <begin position="53"/>
        <end position="90"/>
    </location>
</feature>
<gene>
    <name evidence="9" type="ordered locus">Strop_3992</name>
</gene>
<evidence type="ECO:0008006" key="11">
    <source>
        <dbReference type="Google" id="ProtNLM"/>
    </source>
</evidence>
<evidence type="ECO:0000256" key="4">
    <source>
        <dbReference type="ARBA" id="ARBA00022525"/>
    </source>
</evidence>
<reference evidence="10" key="1">
    <citation type="journal article" date="2007" name="Proc. Natl. Acad. Sci. U.S.A.">
        <title>Genome sequencing reveals complex secondary metabolome in the marine actinomycete Salinispora tropica.</title>
        <authorList>
            <person name="Udwary D.W."/>
            <person name="Zeigler L."/>
            <person name="Asolkar R.N."/>
            <person name="Singan V."/>
            <person name="Lapidus A."/>
            <person name="Fenical W."/>
            <person name="Jensen P.R."/>
            <person name="Moore B.S."/>
        </authorList>
    </citation>
    <scope>NUCLEOTIDE SEQUENCE [LARGE SCALE GENOMIC DNA]</scope>
    <source>
        <strain evidence="10">ATCC BAA-916 / DSM 44818 / CNB-440</strain>
    </source>
</reference>
<organism evidence="9 10">
    <name type="scientific">Salinispora tropica (strain ATCC BAA-916 / DSM 44818 / JCM 13857 / NBRC 105044 / CNB-440)</name>
    <dbReference type="NCBI Taxonomy" id="369723"/>
    <lineage>
        <taxon>Bacteria</taxon>
        <taxon>Bacillati</taxon>
        <taxon>Actinomycetota</taxon>
        <taxon>Actinomycetes</taxon>
        <taxon>Micromonosporales</taxon>
        <taxon>Micromonosporaceae</taxon>
        <taxon>Salinispora</taxon>
    </lineage>
</organism>
<evidence type="ECO:0000256" key="1">
    <source>
        <dbReference type="ARBA" id="ARBA00004196"/>
    </source>
</evidence>
<comment type="subcellular location">
    <subcellularLocation>
        <location evidence="1">Cell envelope</location>
    </subcellularLocation>
    <subcellularLocation>
        <location evidence="2">Cell outer membrane</location>
    </subcellularLocation>
    <subcellularLocation>
        <location evidence="3">Secreted</location>
    </subcellularLocation>
</comment>
<dbReference type="HOGENOM" id="CLU_027862_0_0_11"/>
<protein>
    <recommendedName>
        <fullName evidence="11">Polymorphic outer membrane protein</fullName>
    </recommendedName>
</protein>
<evidence type="ECO:0000256" key="2">
    <source>
        <dbReference type="ARBA" id="ARBA00004442"/>
    </source>
</evidence>
<keyword evidence="7" id="KW-0998">Cell outer membrane</keyword>
<dbReference type="AlphaFoldDB" id="A4XBW5"/>
<evidence type="ECO:0000313" key="9">
    <source>
        <dbReference type="EMBL" id="ABP56422.1"/>
    </source>
</evidence>
<evidence type="ECO:0000256" key="6">
    <source>
        <dbReference type="ARBA" id="ARBA00023136"/>
    </source>
</evidence>
<dbReference type="InterPro" id="IPR011050">
    <property type="entry name" value="Pectin_lyase_fold/virulence"/>
</dbReference>
<sequence length="457" mass="45565">MNHQHQVSTPGPRRTPRAKAKWWTVGLAGVTGLALTTGVAAAPAAAAVGRTLTPDGWTSAEDHRERGMSEGEARGKGKGKGKKDTAPNGTPVPCDADALIAAITLANARDGAVLDLAKDCTYLLTADIDGNGLPAITAPITLNGGKNTTIERAATADGFRILTVDAGGNLILNKLTITGGQTDGEGGGILVNPGGTLTTNHSSITRNITNVSGGGIANNGTTRVNHSTVERNTATSQGGGISSTGLLEVVTSHIDNNKSIPALGGGIYQAGSTVTIKGGSISGNQAEVAGGLFVSGGVGVVTGTRITKNTVRSSGGGGLRSDAGAQLTLRKVHLADNASPVLGGGMFVSTGSFAVVEGSTVKNNNLTTNSPGGGIYNAGQTVLRRTTVIGNQAGQGGGILNEGTMDLFTTKVIKNIAVTDAGGILSIAGTVNLNTATGTVVIKNRPNNCVGVPGCPG</sequence>
<evidence type="ECO:0000256" key="3">
    <source>
        <dbReference type="ARBA" id="ARBA00004613"/>
    </source>
</evidence>
<dbReference type="SMART" id="SM00710">
    <property type="entry name" value="PbH1"/>
    <property type="match status" value="6"/>
</dbReference>
<dbReference type="GO" id="GO:0009279">
    <property type="term" value="C:cell outer membrane"/>
    <property type="evidence" value="ECO:0007669"/>
    <property type="project" value="UniProtKB-SubCell"/>
</dbReference>